<name>A0AA97P5N6_PYRO3</name>
<reference evidence="1" key="1">
    <citation type="journal article" date="2012" name="PLoS Genet.">
        <title>Comparative analysis of the genomes of two field isolates of the rice blast fungus Magnaporthe oryzae.</title>
        <authorList>
            <person name="Xue M."/>
            <person name="Yang J."/>
            <person name="Li Z."/>
            <person name="Hu S."/>
            <person name="Yao N."/>
            <person name="Dean R.A."/>
            <person name="Zhao W."/>
            <person name="Shen M."/>
            <person name="Zhang H."/>
            <person name="Li C."/>
            <person name="Liu L."/>
            <person name="Cao L."/>
            <person name="Xu X."/>
            <person name="Xing Y."/>
            <person name="Hsiang T."/>
            <person name="Zhang Z."/>
            <person name="Xu J.R."/>
            <person name="Peng Y.L."/>
        </authorList>
    </citation>
    <scope>NUCLEOTIDE SEQUENCE</scope>
    <source>
        <strain evidence="1">Y34</strain>
    </source>
</reference>
<dbReference type="Proteomes" id="UP000011086">
    <property type="component" value="Unassembled WGS sequence"/>
</dbReference>
<proteinExistence type="predicted"/>
<dbReference type="AlphaFoldDB" id="A0AA97P5N6"/>
<evidence type="ECO:0000313" key="1">
    <source>
        <dbReference type="EMBL" id="ELQ42450.1"/>
    </source>
</evidence>
<accession>A0AA97P5N6</accession>
<organism evidence="1">
    <name type="scientific">Pyricularia oryzae (strain Y34)</name>
    <name type="common">Rice blast fungus</name>
    <name type="synonym">Magnaporthe oryzae</name>
    <dbReference type="NCBI Taxonomy" id="1143189"/>
    <lineage>
        <taxon>Eukaryota</taxon>
        <taxon>Fungi</taxon>
        <taxon>Dikarya</taxon>
        <taxon>Ascomycota</taxon>
        <taxon>Pezizomycotina</taxon>
        <taxon>Sordariomycetes</taxon>
        <taxon>Sordariomycetidae</taxon>
        <taxon>Magnaporthales</taxon>
        <taxon>Pyriculariaceae</taxon>
        <taxon>Pyricularia</taxon>
    </lineage>
</organism>
<sequence>MSLAGFDRGIGTCPMCLYFTGTIRRDAQPLCFCRGGELTSA</sequence>
<dbReference type="EMBL" id="JH793368">
    <property type="protein sequence ID" value="ELQ42450.1"/>
    <property type="molecule type" value="Genomic_DNA"/>
</dbReference>
<protein>
    <submittedName>
        <fullName evidence="1">Uncharacterized protein</fullName>
    </submittedName>
</protein>
<gene>
    <name evidence="1" type="ORF">OOU_Y34scaffold00207g15</name>
</gene>